<gene>
    <name evidence="1" type="ORF">GCM10009105_26150</name>
</gene>
<reference evidence="1 2" key="1">
    <citation type="journal article" date="2019" name="Int. J. Syst. Evol. Microbiol.">
        <title>The Global Catalogue of Microorganisms (GCM) 10K type strain sequencing project: providing services to taxonomists for standard genome sequencing and annotation.</title>
        <authorList>
            <consortium name="The Broad Institute Genomics Platform"/>
            <consortium name="The Broad Institute Genome Sequencing Center for Infectious Disease"/>
            <person name="Wu L."/>
            <person name="Ma J."/>
        </authorList>
    </citation>
    <scope>NUCLEOTIDE SEQUENCE [LARGE SCALE GENOMIC DNA]</scope>
    <source>
        <strain evidence="1 2">JCM 15421</strain>
    </source>
</reference>
<dbReference type="Proteomes" id="UP001501523">
    <property type="component" value="Unassembled WGS sequence"/>
</dbReference>
<keyword evidence="2" id="KW-1185">Reference proteome</keyword>
<name>A0ABN1IPL0_9GAMM</name>
<protein>
    <submittedName>
        <fullName evidence="1">Uncharacterized protein</fullName>
    </submittedName>
</protein>
<proteinExistence type="predicted"/>
<dbReference type="EMBL" id="BAAAEU010000022">
    <property type="protein sequence ID" value="GAA0718492.1"/>
    <property type="molecule type" value="Genomic_DNA"/>
</dbReference>
<evidence type="ECO:0000313" key="1">
    <source>
        <dbReference type="EMBL" id="GAA0718492.1"/>
    </source>
</evidence>
<accession>A0ABN1IPL0</accession>
<sequence length="104" mass="11555">MQNILLSWVESNKEQLALYGFRVKPNGAPQISSTSVDIDSNTFVGTITYWPQDQFEFQFNSCATGEIVILETTTIGTEHALNKYVREELLPKLAASNRGTKGKG</sequence>
<dbReference type="RefSeq" id="WP_343791833.1">
    <property type="nucleotide sequence ID" value="NZ_BAAAEU010000022.1"/>
</dbReference>
<organism evidence="1 2">
    <name type="scientific">Dokdonella soli</name>
    <dbReference type="NCBI Taxonomy" id="529810"/>
    <lineage>
        <taxon>Bacteria</taxon>
        <taxon>Pseudomonadati</taxon>
        <taxon>Pseudomonadota</taxon>
        <taxon>Gammaproteobacteria</taxon>
        <taxon>Lysobacterales</taxon>
        <taxon>Rhodanobacteraceae</taxon>
        <taxon>Dokdonella</taxon>
    </lineage>
</organism>
<evidence type="ECO:0000313" key="2">
    <source>
        <dbReference type="Proteomes" id="UP001501523"/>
    </source>
</evidence>
<comment type="caution">
    <text evidence="1">The sequence shown here is derived from an EMBL/GenBank/DDBJ whole genome shotgun (WGS) entry which is preliminary data.</text>
</comment>